<feature type="non-terminal residue" evidence="1">
    <location>
        <position position="1"/>
    </location>
</feature>
<comment type="caution">
    <text evidence="1">The sequence shown here is derived from an EMBL/GenBank/DDBJ whole genome shotgun (WGS) entry which is preliminary data.</text>
</comment>
<keyword evidence="2" id="KW-1185">Reference proteome</keyword>
<organism evidence="1 2">
    <name type="scientific">Trifolium medium</name>
    <dbReference type="NCBI Taxonomy" id="97028"/>
    <lineage>
        <taxon>Eukaryota</taxon>
        <taxon>Viridiplantae</taxon>
        <taxon>Streptophyta</taxon>
        <taxon>Embryophyta</taxon>
        <taxon>Tracheophyta</taxon>
        <taxon>Spermatophyta</taxon>
        <taxon>Magnoliopsida</taxon>
        <taxon>eudicotyledons</taxon>
        <taxon>Gunneridae</taxon>
        <taxon>Pentapetalae</taxon>
        <taxon>rosids</taxon>
        <taxon>fabids</taxon>
        <taxon>Fabales</taxon>
        <taxon>Fabaceae</taxon>
        <taxon>Papilionoideae</taxon>
        <taxon>50 kb inversion clade</taxon>
        <taxon>NPAAA clade</taxon>
        <taxon>Hologalegina</taxon>
        <taxon>IRL clade</taxon>
        <taxon>Trifolieae</taxon>
        <taxon>Trifolium</taxon>
    </lineage>
</organism>
<sequence>EQIMGSRVTIKEGEPVQQSLIKWKHKSFDDVTWEDNVFLAGQFPEFSLEDKTVSEEGGVD</sequence>
<dbReference type="AlphaFoldDB" id="A0A392T6P5"/>
<dbReference type="Proteomes" id="UP000265520">
    <property type="component" value="Unassembled WGS sequence"/>
</dbReference>
<dbReference type="SUPFAM" id="SSF54160">
    <property type="entry name" value="Chromo domain-like"/>
    <property type="match status" value="1"/>
</dbReference>
<proteinExistence type="predicted"/>
<dbReference type="Gene3D" id="2.40.50.40">
    <property type="match status" value="1"/>
</dbReference>
<protein>
    <recommendedName>
        <fullName evidence="3">RNA-directed DNA polymerase (Reverse transcriptase)</fullName>
    </recommendedName>
</protein>
<dbReference type="EMBL" id="LXQA010502461">
    <property type="protein sequence ID" value="MCI55836.1"/>
    <property type="molecule type" value="Genomic_DNA"/>
</dbReference>
<name>A0A392T6P5_9FABA</name>
<reference evidence="1 2" key="1">
    <citation type="journal article" date="2018" name="Front. Plant Sci.">
        <title>Red Clover (Trifolium pratense) and Zigzag Clover (T. medium) - A Picture of Genomic Similarities and Differences.</title>
        <authorList>
            <person name="Dluhosova J."/>
            <person name="Istvanek J."/>
            <person name="Nedelnik J."/>
            <person name="Repkova J."/>
        </authorList>
    </citation>
    <scope>NUCLEOTIDE SEQUENCE [LARGE SCALE GENOMIC DNA]</scope>
    <source>
        <strain evidence="2">cv. 10/8</strain>
        <tissue evidence="1">Leaf</tissue>
    </source>
</reference>
<evidence type="ECO:0000313" key="1">
    <source>
        <dbReference type="EMBL" id="MCI55836.1"/>
    </source>
</evidence>
<evidence type="ECO:0008006" key="3">
    <source>
        <dbReference type="Google" id="ProtNLM"/>
    </source>
</evidence>
<dbReference type="InterPro" id="IPR016197">
    <property type="entry name" value="Chromo-like_dom_sf"/>
</dbReference>
<evidence type="ECO:0000313" key="2">
    <source>
        <dbReference type="Proteomes" id="UP000265520"/>
    </source>
</evidence>
<accession>A0A392T6P5</accession>